<dbReference type="Pfam" id="PF12725">
    <property type="entry name" value="DUF3810"/>
    <property type="match status" value="1"/>
</dbReference>
<dbReference type="RefSeq" id="WP_131595439.1">
    <property type="nucleotide sequence ID" value="NZ_SJSL01000002.1"/>
</dbReference>
<feature type="transmembrane region" description="Helical" evidence="1">
    <location>
        <begin position="65"/>
        <end position="83"/>
    </location>
</feature>
<dbReference type="EMBL" id="SJSL01000002">
    <property type="protein sequence ID" value="TCD00885.1"/>
    <property type="molecule type" value="Genomic_DNA"/>
</dbReference>
<proteinExistence type="predicted"/>
<feature type="transmembrane region" description="Helical" evidence="1">
    <location>
        <begin position="95"/>
        <end position="113"/>
    </location>
</feature>
<accession>A0A4R0NNX0</accession>
<keyword evidence="1" id="KW-0472">Membrane</keyword>
<evidence type="ECO:0000313" key="3">
    <source>
        <dbReference type="Proteomes" id="UP000293347"/>
    </source>
</evidence>
<evidence type="ECO:0000313" key="2">
    <source>
        <dbReference type="EMBL" id="TCD00885.1"/>
    </source>
</evidence>
<keyword evidence="3" id="KW-1185">Reference proteome</keyword>
<feature type="transmembrane region" description="Helical" evidence="1">
    <location>
        <begin position="12"/>
        <end position="35"/>
    </location>
</feature>
<keyword evidence="1" id="KW-0812">Transmembrane</keyword>
<comment type="caution">
    <text evidence="2">The sequence shown here is derived from an EMBL/GenBank/DDBJ whole genome shotgun (WGS) entry which is preliminary data.</text>
</comment>
<dbReference type="InterPro" id="IPR024294">
    <property type="entry name" value="DUF3810"/>
</dbReference>
<protein>
    <submittedName>
        <fullName evidence="2">DUF3810 domain-containing protein</fullName>
    </submittedName>
</protein>
<reference evidence="2 3" key="1">
    <citation type="submission" date="2019-02" db="EMBL/GenBank/DDBJ databases">
        <title>Pedobacter sp. RP-1-14 sp. nov., isolated from Arctic soil.</title>
        <authorList>
            <person name="Dahal R.H."/>
        </authorList>
    </citation>
    <scope>NUCLEOTIDE SEQUENCE [LARGE SCALE GENOMIC DNA]</scope>
    <source>
        <strain evidence="2 3">RP-1-14</strain>
    </source>
</reference>
<evidence type="ECO:0000256" key="1">
    <source>
        <dbReference type="SAM" id="Phobius"/>
    </source>
</evidence>
<gene>
    <name evidence="2" type="ORF">EZ437_08900</name>
</gene>
<keyword evidence="1" id="KW-1133">Transmembrane helix</keyword>
<name>A0A4R0NNX0_9SPHI</name>
<organism evidence="2 3">
    <name type="scientific">Pedobacter psychroterrae</name>
    <dbReference type="NCBI Taxonomy" id="2530453"/>
    <lineage>
        <taxon>Bacteria</taxon>
        <taxon>Pseudomonadati</taxon>
        <taxon>Bacteroidota</taxon>
        <taxon>Sphingobacteriia</taxon>
        <taxon>Sphingobacteriales</taxon>
        <taxon>Sphingobacteriaceae</taxon>
        <taxon>Pedobacter</taxon>
    </lineage>
</organism>
<dbReference type="OrthoDB" id="1048788at2"/>
<dbReference type="AlphaFoldDB" id="A0A4R0NNX0"/>
<dbReference type="Proteomes" id="UP000293347">
    <property type="component" value="Unassembled WGS sequence"/>
</dbReference>
<sequence>MAKLSGLHKTLLTKVGITCLVAGLVFLLGFFPLLVESMYSNGLYVYTSILQRFVSSLFPFPIGDFLYAALVIYVLVNVVQFFIKLFKKRLVMSDSWVIPLQVVNFSLILYIVFKLSWGLNYSRLPVAYQLGISNQKYTKAELLSLGNFLIKKINALQKERKPRAKWNIAALEKTADTAYKNMARLNPFFQYPVPAVKFVLNELLITRLGVEGYYNPLSGEANVNMHLPNTSLPFVTCHEIAHQLGIGREDEANLIGYLASIHSDDIEFQYSGYYAMLRSVLVELGKAFPEIYDIVYRTINKKTIAELDRDRAFWLKYNSEMYGYMDMSFDKFLKLNNQSKGTDSYQDIVLWLYNIHKKDL</sequence>